<keyword evidence="1" id="KW-0812">Transmembrane</keyword>
<reference evidence="2 3" key="1">
    <citation type="submission" date="2019-09" db="EMBL/GenBank/DDBJ databases">
        <title>In-depth cultivation of the pig gut microbiome towards novel bacterial diversity and tailored functional studies.</title>
        <authorList>
            <person name="Wylensek D."/>
            <person name="Hitch T.C.A."/>
            <person name="Clavel T."/>
        </authorList>
    </citation>
    <scope>NUCLEOTIDE SEQUENCE [LARGE SCALE GENOMIC DNA]</scope>
    <source>
        <strain evidence="2 3">PG-178-WT-4</strain>
    </source>
</reference>
<feature type="transmembrane region" description="Helical" evidence="1">
    <location>
        <begin position="45"/>
        <end position="64"/>
    </location>
</feature>
<proteinExistence type="predicted"/>
<dbReference type="Proteomes" id="UP000477488">
    <property type="component" value="Unassembled WGS sequence"/>
</dbReference>
<evidence type="ECO:0000313" key="3">
    <source>
        <dbReference type="Proteomes" id="UP000477488"/>
    </source>
</evidence>
<evidence type="ECO:0000313" key="2">
    <source>
        <dbReference type="EMBL" id="MSS28242.1"/>
    </source>
</evidence>
<name>A0A6L5XM46_9BACT</name>
<sequence length="114" mass="12585">MTAWIDAHGALLLCVLGSVLVTQLPKVLPVTFLKGDCLPPLLRHWLSFVPVAVMAALVGPDVLFYEGRFNIGTSNLFLMVSLPALLVAWWGKNYFVTIAFGIGLVILARWLGWY</sequence>
<keyword evidence="1" id="KW-0472">Membrane</keyword>
<comment type="caution">
    <text evidence="2">The sequence shown here is derived from an EMBL/GenBank/DDBJ whole genome shotgun (WGS) entry which is preliminary data.</text>
</comment>
<gene>
    <name evidence="2" type="ORF">FYJ44_09390</name>
</gene>
<keyword evidence="3" id="KW-1185">Reference proteome</keyword>
<evidence type="ECO:0000256" key="1">
    <source>
        <dbReference type="SAM" id="Phobius"/>
    </source>
</evidence>
<keyword evidence="1" id="KW-1133">Transmembrane helix</keyword>
<feature type="transmembrane region" description="Helical" evidence="1">
    <location>
        <begin position="94"/>
        <end position="112"/>
    </location>
</feature>
<feature type="transmembrane region" description="Helical" evidence="1">
    <location>
        <begin position="71"/>
        <end position="88"/>
    </location>
</feature>
<dbReference type="AlphaFoldDB" id="A0A6L5XM46"/>
<dbReference type="Pfam" id="PF05437">
    <property type="entry name" value="AzlD"/>
    <property type="match status" value="1"/>
</dbReference>
<dbReference type="EMBL" id="VUMH01000009">
    <property type="protein sequence ID" value="MSS28242.1"/>
    <property type="molecule type" value="Genomic_DNA"/>
</dbReference>
<protein>
    <submittedName>
        <fullName evidence="2">AzlD domain-containing protein</fullName>
    </submittedName>
</protein>
<organism evidence="2 3">
    <name type="scientific">Desulfovibrio porci</name>
    <dbReference type="NCBI Taxonomy" id="2605782"/>
    <lineage>
        <taxon>Bacteria</taxon>
        <taxon>Pseudomonadati</taxon>
        <taxon>Thermodesulfobacteriota</taxon>
        <taxon>Desulfovibrionia</taxon>
        <taxon>Desulfovibrionales</taxon>
        <taxon>Desulfovibrionaceae</taxon>
        <taxon>Desulfovibrio</taxon>
    </lineage>
</organism>
<dbReference type="InterPro" id="IPR008407">
    <property type="entry name" value="Brnchd-chn_aa_trnsp_AzlD"/>
</dbReference>
<accession>A0A6L5XM46</accession>